<dbReference type="AlphaFoldDB" id="A0A9W6XFL6"/>
<name>A0A9W6XFL6_9STRA</name>
<dbReference type="OrthoDB" id="123517at2759"/>
<dbReference type="EMBL" id="BSXW01001538">
    <property type="protein sequence ID" value="GMF37502.1"/>
    <property type="molecule type" value="Genomic_DNA"/>
</dbReference>
<accession>A0A9W6XFL6</accession>
<organism evidence="1 2">
    <name type="scientific">Phytophthora lilii</name>
    <dbReference type="NCBI Taxonomy" id="2077276"/>
    <lineage>
        <taxon>Eukaryota</taxon>
        <taxon>Sar</taxon>
        <taxon>Stramenopiles</taxon>
        <taxon>Oomycota</taxon>
        <taxon>Peronosporomycetes</taxon>
        <taxon>Peronosporales</taxon>
        <taxon>Peronosporaceae</taxon>
        <taxon>Phytophthora</taxon>
    </lineage>
</organism>
<evidence type="ECO:0000313" key="1">
    <source>
        <dbReference type="EMBL" id="GMF37502.1"/>
    </source>
</evidence>
<proteinExistence type="predicted"/>
<sequence length="247" mass="27106">MSREVYFQLVDKATRLPLPDTSFDAVVLPEDASLIRFRNAVKAQCPNTLANVDAANLLVYANRAVYDEENAQPLDEDSPIGALGASKKGALIVVVPARQISDADMQAEVPTSDFGLQALQQVWSGMACKHVLLVKSPPMTGKSSLAALVSRDLVNRSKEQKKKVVVASFSLLAISDDETFHDVFKQECKVEWSRVKSLPLNGYTVYLIVDEAQVHYKTGATSPRRKSASFGNWLNVFSTTRTPVSEC</sequence>
<reference evidence="1" key="1">
    <citation type="submission" date="2023-04" db="EMBL/GenBank/DDBJ databases">
        <title>Phytophthora lilii NBRC 32176.</title>
        <authorList>
            <person name="Ichikawa N."/>
            <person name="Sato H."/>
            <person name="Tonouchi N."/>
        </authorList>
    </citation>
    <scope>NUCLEOTIDE SEQUENCE</scope>
    <source>
        <strain evidence="1">NBRC 32176</strain>
    </source>
</reference>
<evidence type="ECO:0000313" key="2">
    <source>
        <dbReference type="Proteomes" id="UP001165083"/>
    </source>
</evidence>
<dbReference type="Proteomes" id="UP001165083">
    <property type="component" value="Unassembled WGS sequence"/>
</dbReference>
<comment type="caution">
    <text evidence="1">The sequence shown here is derived from an EMBL/GenBank/DDBJ whole genome shotgun (WGS) entry which is preliminary data.</text>
</comment>
<keyword evidence="2" id="KW-1185">Reference proteome</keyword>
<protein>
    <submittedName>
        <fullName evidence="1">Unnamed protein product</fullName>
    </submittedName>
</protein>
<gene>
    <name evidence="1" type="ORF">Plil01_001578400</name>
</gene>